<reference evidence="1 2" key="1">
    <citation type="journal article" date="2015" name="Sci. Rep.">
        <title>Genome of the facultative scuticociliatosis pathogen Pseudocohnilembus persalinus provides insight into its virulence through horizontal gene transfer.</title>
        <authorList>
            <person name="Xiong J."/>
            <person name="Wang G."/>
            <person name="Cheng J."/>
            <person name="Tian M."/>
            <person name="Pan X."/>
            <person name="Warren A."/>
            <person name="Jiang C."/>
            <person name="Yuan D."/>
            <person name="Miao W."/>
        </authorList>
    </citation>
    <scope>NUCLEOTIDE SEQUENCE [LARGE SCALE GENOMIC DNA]</scope>
    <source>
        <strain evidence="1">36N120E</strain>
    </source>
</reference>
<proteinExistence type="predicted"/>
<dbReference type="SUPFAM" id="SSF53098">
    <property type="entry name" value="Ribonuclease H-like"/>
    <property type="match status" value="1"/>
</dbReference>
<dbReference type="InParanoid" id="A0A0V0QL01"/>
<dbReference type="EMBL" id="LDAU01000152">
    <property type="protein sequence ID" value="KRX02785.1"/>
    <property type="molecule type" value="Genomic_DNA"/>
</dbReference>
<keyword evidence="2" id="KW-1185">Reference proteome</keyword>
<protein>
    <submittedName>
        <fullName evidence="1">Ribonuclease H-like domain</fullName>
    </submittedName>
</protein>
<dbReference type="Gene3D" id="1.20.80.40">
    <property type="match status" value="1"/>
</dbReference>
<accession>A0A0V0QL01</accession>
<dbReference type="Proteomes" id="UP000054937">
    <property type="component" value="Unassembled WGS sequence"/>
</dbReference>
<evidence type="ECO:0000313" key="2">
    <source>
        <dbReference type="Proteomes" id="UP000054937"/>
    </source>
</evidence>
<gene>
    <name evidence="1" type="ORF">PPERSA_02275</name>
</gene>
<evidence type="ECO:0000313" key="1">
    <source>
        <dbReference type="EMBL" id="KRX02785.1"/>
    </source>
</evidence>
<sequence length="461" mass="55758">MDQNKQTLSHQNLQELFTSNQFENPCYNHQKQNKKIKKVDPDFINQDNSNNYIIDEKYMFRYCIQQQNGVSVTEAINGYVLFFDVIKGYLQPYILNSEEIKLNKEKQYKYEKFIMRIIKQFLASKSQRNTDNQVINKKMDNINRDIRENIQQLIQDEEDGSHMESTYKQDYFNRQRENMDNVDKFEQHKIDQNNRKKNKKEIYQQDQNLYKMEISVPLHALFKLDCLNNIVEKNVQSEFCEPIYIYNIWNISYKLCFQRIQLILKALDVNFNDTQYIIFEKYGYHEATYQSLFPKFNESIWELIEKDLFTIIVLKFQNRNAAIERMNLANQINLKNIDILRIITTNSPQNILFEHIFQQQRQNLEDQNSIDQEQQQIENQYMQNQFQNEEIDQNFQNDKLLEEILQQDLGQQQFNLDDIIQNNGNIQNLQNRQAEFYPLDFTLDLYQHKIKQLNCDILDLD</sequence>
<dbReference type="AlphaFoldDB" id="A0A0V0QL01"/>
<organism evidence="1 2">
    <name type="scientific">Pseudocohnilembus persalinus</name>
    <name type="common">Ciliate</name>
    <dbReference type="NCBI Taxonomy" id="266149"/>
    <lineage>
        <taxon>Eukaryota</taxon>
        <taxon>Sar</taxon>
        <taxon>Alveolata</taxon>
        <taxon>Ciliophora</taxon>
        <taxon>Intramacronucleata</taxon>
        <taxon>Oligohymenophorea</taxon>
        <taxon>Scuticociliatia</taxon>
        <taxon>Philasterida</taxon>
        <taxon>Pseudocohnilembidae</taxon>
        <taxon>Pseudocohnilembus</taxon>
    </lineage>
</organism>
<dbReference type="InterPro" id="IPR012337">
    <property type="entry name" value="RNaseH-like_sf"/>
</dbReference>
<comment type="caution">
    <text evidence="1">The sequence shown here is derived from an EMBL/GenBank/DDBJ whole genome shotgun (WGS) entry which is preliminary data.</text>
</comment>
<dbReference type="InterPro" id="IPR043173">
    <property type="entry name" value="Prp8_domainIV_fingers"/>
</dbReference>
<name>A0A0V0QL01_PSEPJ</name>